<accession>A0ACB8NV96</accession>
<evidence type="ECO:0000313" key="2">
    <source>
        <dbReference type="Proteomes" id="UP000829398"/>
    </source>
</evidence>
<gene>
    <name evidence="1" type="ORF">KPL71_001060</name>
</gene>
<evidence type="ECO:0000313" key="1">
    <source>
        <dbReference type="EMBL" id="KAH9801499.1"/>
    </source>
</evidence>
<dbReference type="Proteomes" id="UP000829398">
    <property type="component" value="Chromosome 1"/>
</dbReference>
<dbReference type="EMBL" id="CM039170">
    <property type="protein sequence ID" value="KAH9801499.1"/>
    <property type="molecule type" value="Genomic_DNA"/>
</dbReference>
<protein>
    <submittedName>
        <fullName evidence="1">Uncharacterized protein</fullName>
    </submittedName>
</protein>
<reference evidence="2" key="1">
    <citation type="journal article" date="2023" name="Hortic. Res.">
        <title>A chromosome-level phased genome enabling allele-level studies in sweet orange: a case study on citrus Huanglongbing tolerance.</title>
        <authorList>
            <person name="Wu B."/>
            <person name="Yu Q."/>
            <person name="Deng Z."/>
            <person name="Duan Y."/>
            <person name="Luo F."/>
            <person name="Gmitter F. Jr."/>
        </authorList>
    </citation>
    <scope>NUCLEOTIDE SEQUENCE [LARGE SCALE GENOMIC DNA]</scope>
    <source>
        <strain evidence="2">cv. Valencia</strain>
    </source>
</reference>
<organism evidence="1 2">
    <name type="scientific">Citrus sinensis</name>
    <name type="common">Sweet orange</name>
    <name type="synonym">Citrus aurantium var. sinensis</name>
    <dbReference type="NCBI Taxonomy" id="2711"/>
    <lineage>
        <taxon>Eukaryota</taxon>
        <taxon>Viridiplantae</taxon>
        <taxon>Streptophyta</taxon>
        <taxon>Embryophyta</taxon>
        <taxon>Tracheophyta</taxon>
        <taxon>Spermatophyta</taxon>
        <taxon>Magnoliopsida</taxon>
        <taxon>eudicotyledons</taxon>
        <taxon>Gunneridae</taxon>
        <taxon>Pentapetalae</taxon>
        <taxon>rosids</taxon>
        <taxon>malvids</taxon>
        <taxon>Sapindales</taxon>
        <taxon>Rutaceae</taxon>
        <taxon>Aurantioideae</taxon>
        <taxon>Citrus</taxon>
    </lineage>
</organism>
<proteinExistence type="predicted"/>
<sequence>MWGEARTIVLMSCALDDSYSSVGDGLREEQGCACAAVDHCQRRTSAHPSAFVDRCRRRRSACPCAAVDRCLGTPSVAAVDRCLGTPSVAAVDGRGEVRVSRVPASVGTRMAILTIDRASPSTNRKAQSSLVSLSKSSSMFGQLLSGSHRKAQSSLQYSLGLLQKVPGIIWYPQEFSAMSQSQSDNIEINSSNSPNLSRNVEDSNDNEVEEISLSTLKDKKGKKVSTAWDHFTKVTINGEKKSKNTGILSGALLKLKTLAAATLFFLPHLRLSVEYRSGVADFLDFAILNAENRMSIRCPCTFCCNMEFHTPQQVKDHLFEKGFLPRYIVWTWHGETDSKSTFTNCEDHSHSQRFRCHDYSNIIDMVEDAYEHCDRDPSSFKDMLEDAEKPLYPGAKHSKLSNLMRLYNVKGNYGWSDKGFSALLEVLADILPNNNTLPMSMYEVKKTMEVLGLEYEKIHACPNDCILYRNEFADLAECPNCGASRLKRLFQSPQTAQNLTWHANKRIRDGKLRHPADSPAWQLIDNKWPKFAQEPRNLRLALSTDEVNPHSTLSTTYSCWPVILITYNLPPWLCMKRKFLMLSLLISGPKQPGNDLDVYLAPLIEDLKTLWDVGIDVYDSYRKETFNLRAVLMWTISDFPAYRNLSGCTVKGYYACPICGIDTCACWLPHSRKMSYMGHRRFLPLDHLFQKLKKVFNGKQEWNEPPKTLSGEEIFNMVEDIDIKFRKKKAKKRKHDGGGGGGDPNTLDQLQEELVITLCLLQQYFPPSFFDIMIHLTVHLVEQVRLCGPVYLRWMYPFERQMKTLKDYVRNRYHPEGCIVESYIAEEALAFCAEYLSNCDVIGLPTGCPTDLSIEKPLGGANIKVVDDPLLAQAHRCVLMNTPEIQIYIEEHMHYLASRNPYKAKTNLWLQNEHIRTFSGWLQAKVAHDKANNVPIDEIVCWLANKPRSSVVTFSGYEINGFNFTTRDRDCNRVTQNSGVRVVANTLQISSSKDKSPHFGDMTFYGVIDDIWQLDYLMVKKTLFKCDWVDDRGVCTDNLGFTVVDLNRIGYKSYCFILACHAKQVFYVKDQLENNKSIVCSVTDKAYKLNGERCEDVDVFSPLSNKLPVSRRKTNEKKTNKKKGLQKQEVSHEAAIEYNSYGVPVGKGRNDLRSYIGVIVRETNSILLDDWRRVPLEMKETLWVHFQKKFKLSLKCKSQVLKWMGVASRNFRCELATEFVLPNKDDRKSLRLPSIKYPSIKKEDWKLFVDKVLSEQFQEKSKKAKDKRAKNVYNHRLGSTGYGGMLYRKKKESGVSEREIDRSEAWLMARADRDGKYASDVTPIAEKINELKSHVEQGTFQSQGSHDILGEALQKQPNGSRVQRVGQFVTPSMYFHVPDATELARERKMYQESFQFMSAQLECMNARLNAYNNTEVGSSNFPKPKTSTGVQIDNDQQSPETLGKRKADFPSGKSTPKSVKSKIKDSPTTISQATPQQTPEKVDCEITSKPTPRISPQLTPKVLDIQFSCHDKVPNKEPPVIRPAEVAKKEPRVIIPAEVAKKEPRVIRPAEIAKKEPRVIRPAEIAKKEPRVIRPAAKDLNVPVKNTRAAARSRKNDRSEYMNMFTMFIENSLPRLIRIRHDTATFGEIWETHLDKMICAEIIEFKEVSNCIINIWIKHLYEEMESNGSTKPVQFGLFEKLYPRVSFKDRTQYISKLLGLAELGQVIVFPYNPGAHWVLLAIDMVRRTTYYLDPLEGSPDEELMQIVNQGIRIHQSLNSDTKANVQWIPVKPSSFECGYYVMKYMQDIITNVNVLKNNRESQYNSLPSDSEWDLAATMVEHLKSFYMLTEMFSGTKYPTANLFFPSTCKMKMSINGWRTSDNLAIRIMADKMVDKFKKYWNEIHPMLVVAVVLDPRYKMLLIDFYFPKIYGDTADEHIERAHKLCHDLVKEYEMKAMVLSDRQDVGLDDVPLESSSNPNKYWDVDEFETFRSRNKCVKVTKSELDRYLDDELLDIIPNFDILAFWKMHTGQYPILGELAKDILAIPVSIVAFESAFSTGGRFLSPHRSRLHPNTLESLMCAQNWIWASSRGEVPENEIFAGEELISDDDDDDGAQSSSCLT</sequence>
<name>A0ACB8NV96_CITSI</name>
<keyword evidence="2" id="KW-1185">Reference proteome</keyword>
<comment type="caution">
    <text evidence="1">The sequence shown here is derived from an EMBL/GenBank/DDBJ whole genome shotgun (WGS) entry which is preliminary data.</text>
</comment>